<protein>
    <submittedName>
        <fullName evidence="5">Uncharacterized protein</fullName>
    </submittedName>
</protein>
<dbReference type="Proteomes" id="UP000663832">
    <property type="component" value="Unassembled WGS sequence"/>
</dbReference>
<dbReference type="InterPro" id="IPR050459">
    <property type="entry name" value="WD_repeat_RBAP46/RBAP48/MSI1"/>
</dbReference>
<feature type="repeat" description="WD" evidence="4">
    <location>
        <begin position="151"/>
        <end position="193"/>
    </location>
</feature>
<reference evidence="5" key="1">
    <citation type="submission" date="2021-02" db="EMBL/GenBank/DDBJ databases">
        <authorList>
            <person name="Nowell W R."/>
        </authorList>
    </citation>
    <scope>NUCLEOTIDE SEQUENCE</scope>
</reference>
<dbReference type="SUPFAM" id="SSF50978">
    <property type="entry name" value="WD40 repeat-like"/>
    <property type="match status" value="1"/>
</dbReference>
<keyword evidence="3" id="KW-0677">Repeat</keyword>
<organism evidence="5 8">
    <name type="scientific">Adineta steineri</name>
    <dbReference type="NCBI Taxonomy" id="433720"/>
    <lineage>
        <taxon>Eukaryota</taxon>
        <taxon>Metazoa</taxon>
        <taxon>Spiralia</taxon>
        <taxon>Gnathifera</taxon>
        <taxon>Rotifera</taxon>
        <taxon>Eurotatoria</taxon>
        <taxon>Bdelloidea</taxon>
        <taxon>Adinetida</taxon>
        <taxon>Adinetidae</taxon>
        <taxon>Adineta</taxon>
    </lineage>
</organism>
<evidence type="ECO:0000256" key="1">
    <source>
        <dbReference type="ARBA" id="ARBA00009341"/>
    </source>
</evidence>
<evidence type="ECO:0000313" key="6">
    <source>
        <dbReference type="EMBL" id="CAF1515956.1"/>
    </source>
</evidence>
<dbReference type="AlphaFoldDB" id="A0A814Y785"/>
<dbReference type="OrthoDB" id="427795at2759"/>
<dbReference type="Proteomes" id="UP000663877">
    <property type="component" value="Unassembled WGS sequence"/>
</dbReference>
<keyword evidence="2 4" id="KW-0853">WD repeat</keyword>
<dbReference type="PROSITE" id="PS50294">
    <property type="entry name" value="WD_REPEATS_REGION"/>
    <property type="match status" value="1"/>
</dbReference>
<evidence type="ECO:0000256" key="2">
    <source>
        <dbReference type="ARBA" id="ARBA00022574"/>
    </source>
</evidence>
<evidence type="ECO:0000256" key="4">
    <source>
        <dbReference type="PROSITE-ProRule" id="PRU00221"/>
    </source>
</evidence>
<dbReference type="Gene3D" id="2.130.10.10">
    <property type="entry name" value="YVTN repeat-like/Quinoprotein amine dehydrogenase"/>
    <property type="match status" value="1"/>
</dbReference>
<sequence>MGLVHLGIGNIKLSKKEDLVLYSLHPDNNGGPFGSGFIKREIKVDLKINHEGEVRRARYMPQNSQIIATKTSLPDVLIFNIGIHRTSTAQTTECNPILRLLGYATESYGLSWNPENTEGELLSTAGADRICLWKINRQSGAGINCPPYSTYKGHTNVVKDVAWHCEKEEVFGSVGDDQPLMIWDTRSDSYSKPSLSVINAHTDKFNCAQWSPQNKTIFASSGSDRRLCIWDFSLAQIHQSETPVHGENDPPELLFTHGGQSKIWDFSWIPNEPSLICPVCENKTAQVWQMLILLYY</sequence>
<dbReference type="SMART" id="SM00320">
    <property type="entry name" value="WD40"/>
    <property type="match status" value="4"/>
</dbReference>
<dbReference type="PROSITE" id="PS50082">
    <property type="entry name" value="WD_REPEATS_2"/>
    <property type="match status" value="2"/>
</dbReference>
<evidence type="ECO:0000256" key="3">
    <source>
        <dbReference type="ARBA" id="ARBA00022737"/>
    </source>
</evidence>
<dbReference type="Pfam" id="PF00400">
    <property type="entry name" value="WD40"/>
    <property type="match status" value="2"/>
</dbReference>
<evidence type="ECO:0000313" key="7">
    <source>
        <dbReference type="Proteomes" id="UP000663832"/>
    </source>
</evidence>
<gene>
    <name evidence="5" type="ORF">BJG266_LOCUS28203</name>
    <name evidence="6" type="ORF">QVE165_LOCUS44449</name>
</gene>
<dbReference type="PANTHER" id="PTHR22850">
    <property type="entry name" value="WD40 REPEAT FAMILY"/>
    <property type="match status" value="1"/>
</dbReference>
<comment type="similarity">
    <text evidence="1">Belongs to the WD repeat RBAP46/RBAP48/MSI1 family.</text>
</comment>
<keyword evidence="7" id="KW-1185">Reference proteome</keyword>
<comment type="caution">
    <text evidence="5">The sequence shown here is derived from an EMBL/GenBank/DDBJ whole genome shotgun (WGS) entry which is preliminary data.</text>
</comment>
<dbReference type="EMBL" id="CAJNOI010000282">
    <property type="protein sequence ID" value="CAF1225175.1"/>
    <property type="molecule type" value="Genomic_DNA"/>
</dbReference>
<accession>A0A814Y785</accession>
<dbReference type="InterPro" id="IPR015943">
    <property type="entry name" value="WD40/YVTN_repeat-like_dom_sf"/>
</dbReference>
<feature type="repeat" description="WD" evidence="4">
    <location>
        <begin position="198"/>
        <end position="240"/>
    </location>
</feature>
<evidence type="ECO:0000313" key="8">
    <source>
        <dbReference type="Proteomes" id="UP000663877"/>
    </source>
</evidence>
<evidence type="ECO:0000313" key="5">
    <source>
        <dbReference type="EMBL" id="CAF1225175.1"/>
    </source>
</evidence>
<dbReference type="InterPro" id="IPR036322">
    <property type="entry name" value="WD40_repeat_dom_sf"/>
</dbReference>
<dbReference type="InterPro" id="IPR001680">
    <property type="entry name" value="WD40_rpt"/>
</dbReference>
<dbReference type="EMBL" id="CAJNOM010000596">
    <property type="protein sequence ID" value="CAF1515956.1"/>
    <property type="molecule type" value="Genomic_DNA"/>
</dbReference>
<proteinExistence type="inferred from homology"/>
<name>A0A814Y785_9BILA</name>